<reference evidence="3 4" key="1">
    <citation type="journal article" date="2014" name="Nat. Commun.">
        <title>Klebsormidium flaccidum genome reveals primary factors for plant terrestrial adaptation.</title>
        <authorList>
            <person name="Hori K."/>
            <person name="Maruyama F."/>
            <person name="Fujisawa T."/>
            <person name="Togashi T."/>
            <person name="Yamamoto N."/>
            <person name="Seo M."/>
            <person name="Sato S."/>
            <person name="Yamada T."/>
            <person name="Mori H."/>
            <person name="Tajima N."/>
            <person name="Moriyama T."/>
            <person name="Ikeuchi M."/>
            <person name="Watanabe M."/>
            <person name="Wada H."/>
            <person name="Kobayashi K."/>
            <person name="Saito M."/>
            <person name="Masuda T."/>
            <person name="Sasaki-Sekimoto Y."/>
            <person name="Mashiguchi K."/>
            <person name="Awai K."/>
            <person name="Shimojima M."/>
            <person name="Masuda S."/>
            <person name="Iwai M."/>
            <person name="Nobusawa T."/>
            <person name="Narise T."/>
            <person name="Kondo S."/>
            <person name="Saito H."/>
            <person name="Sato R."/>
            <person name="Murakawa M."/>
            <person name="Ihara Y."/>
            <person name="Oshima-Yamada Y."/>
            <person name="Ohtaka K."/>
            <person name="Satoh M."/>
            <person name="Sonobe K."/>
            <person name="Ishii M."/>
            <person name="Ohtani R."/>
            <person name="Kanamori-Sato M."/>
            <person name="Honoki R."/>
            <person name="Miyazaki D."/>
            <person name="Mochizuki H."/>
            <person name="Umetsu J."/>
            <person name="Higashi K."/>
            <person name="Shibata D."/>
            <person name="Kamiya Y."/>
            <person name="Sato N."/>
            <person name="Nakamura Y."/>
            <person name="Tabata S."/>
            <person name="Ida S."/>
            <person name="Kurokawa K."/>
            <person name="Ohta H."/>
        </authorList>
    </citation>
    <scope>NUCLEOTIDE SEQUENCE [LARGE SCALE GENOMIC DNA]</scope>
    <source>
        <strain evidence="3 4">NIES-2285</strain>
    </source>
</reference>
<feature type="compositionally biased region" description="Acidic residues" evidence="1">
    <location>
        <begin position="525"/>
        <end position="539"/>
    </location>
</feature>
<accession>A0A1Y1I5G3</accession>
<feature type="compositionally biased region" description="Basic and acidic residues" evidence="1">
    <location>
        <begin position="654"/>
        <end position="674"/>
    </location>
</feature>
<feature type="compositionally biased region" description="Basic residues" evidence="1">
    <location>
        <begin position="64"/>
        <end position="77"/>
    </location>
</feature>
<dbReference type="InterPro" id="IPR001623">
    <property type="entry name" value="DnaJ_domain"/>
</dbReference>
<dbReference type="SUPFAM" id="SSF46565">
    <property type="entry name" value="Chaperone J-domain"/>
    <property type="match status" value="1"/>
</dbReference>
<feature type="compositionally biased region" description="Basic residues" evidence="1">
    <location>
        <begin position="120"/>
        <end position="131"/>
    </location>
</feature>
<dbReference type="PANTHER" id="PTHR47422">
    <property type="entry name" value="DNAJ HEAT SHOCK N-TERMINAL DOMAIN-CONTAINING PROTEIN"/>
    <property type="match status" value="1"/>
</dbReference>
<evidence type="ECO:0000313" key="3">
    <source>
        <dbReference type="EMBL" id="GAQ85192.1"/>
    </source>
</evidence>
<feature type="region of interest" description="Disordered" evidence="1">
    <location>
        <begin position="1"/>
        <end position="173"/>
    </location>
</feature>
<name>A0A1Y1I5G3_KLENI</name>
<evidence type="ECO:0000256" key="1">
    <source>
        <dbReference type="SAM" id="MobiDB-lite"/>
    </source>
</evidence>
<feature type="compositionally biased region" description="Low complexity" evidence="1">
    <location>
        <begin position="269"/>
        <end position="284"/>
    </location>
</feature>
<dbReference type="OrthoDB" id="342454at2759"/>
<feature type="region of interest" description="Disordered" evidence="1">
    <location>
        <begin position="518"/>
        <end position="539"/>
    </location>
</feature>
<dbReference type="Pfam" id="PF00226">
    <property type="entry name" value="DnaJ"/>
    <property type="match status" value="1"/>
</dbReference>
<evidence type="ECO:0000259" key="2">
    <source>
        <dbReference type="PROSITE" id="PS50076"/>
    </source>
</evidence>
<dbReference type="InterPro" id="IPR022226">
    <property type="entry name" value="DUF3752"/>
</dbReference>
<dbReference type="Gene3D" id="1.10.287.110">
    <property type="entry name" value="DnaJ domain"/>
    <property type="match status" value="1"/>
</dbReference>
<evidence type="ECO:0000313" key="4">
    <source>
        <dbReference type="Proteomes" id="UP000054558"/>
    </source>
</evidence>
<dbReference type="EMBL" id="DF237172">
    <property type="protein sequence ID" value="GAQ85192.1"/>
    <property type="molecule type" value="Genomic_DNA"/>
</dbReference>
<dbReference type="Pfam" id="PF12572">
    <property type="entry name" value="DUF3752"/>
    <property type="match status" value="1"/>
</dbReference>
<proteinExistence type="predicted"/>
<dbReference type="Proteomes" id="UP000054558">
    <property type="component" value="Unassembled WGS sequence"/>
</dbReference>
<feature type="region of interest" description="Disordered" evidence="1">
    <location>
        <begin position="255"/>
        <end position="367"/>
    </location>
</feature>
<dbReference type="STRING" id="105231.A0A1Y1I5G3"/>
<protein>
    <submittedName>
        <fullName evidence="3">DnaJ heat shock family protein</fullName>
    </submittedName>
</protein>
<keyword evidence="4" id="KW-1185">Reference proteome</keyword>
<feature type="region of interest" description="Disordered" evidence="1">
    <location>
        <begin position="640"/>
        <end position="674"/>
    </location>
</feature>
<gene>
    <name evidence="3" type="ORF">KFL_002230130</name>
</gene>
<dbReference type="OMA" id="NLDSENM"/>
<feature type="compositionally biased region" description="Basic and acidic residues" evidence="1">
    <location>
        <begin position="17"/>
        <end position="34"/>
    </location>
</feature>
<feature type="compositionally biased region" description="Acidic residues" evidence="1">
    <location>
        <begin position="107"/>
        <end position="116"/>
    </location>
</feature>
<dbReference type="AlphaFoldDB" id="A0A1Y1I5G3"/>
<feature type="region of interest" description="Disordered" evidence="1">
    <location>
        <begin position="567"/>
        <end position="591"/>
    </location>
</feature>
<dbReference type="PROSITE" id="PS50076">
    <property type="entry name" value="DNAJ_2"/>
    <property type="match status" value="1"/>
</dbReference>
<dbReference type="SMART" id="SM00271">
    <property type="entry name" value="DnaJ"/>
    <property type="match status" value="1"/>
</dbReference>
<dbReference type="CDD" id="cd06257">
    <property type="entry name" value="DnaJ"/>
    <property type="match status" value="1"/>
</dbReference>
<sequence>MSRNGTLEDALKSISDFNKHHQAEERRKVKERRVPSSKARLKQNNASESDVSEAALKQDNVRRSKDKKKRSKKRRSRREALDDDESSSEEDRHAKRSRTKASKKGDGEEDEEEDSDDDRRRRRERRKRRREKEREDRSRRKEKRRRAKRDASSSASESDESSEENAGFADRSDADAVRAAESVLDGFPLLRSELVQLLSTLDAGQAVDISSIPDPKLKSLLTDLFLALGLRKSPLGLYLLPEGSPKTLETLSPVLSPEQNEVGPSEQGAEVAPVPSNPPSVAGSKDPPEERAGPSEAPVIGPAFPPREPGLENGLHEGGKGARLVVGSGMPNGGATSVSEEVPERVKIGPAAGPPPGPKKRVIGPAAPPPEVLQAAAKLTEAEEELRAAYDEDDVLIGPPPPALVAEAEDAPEKERFDEVLHILAPTTRDPYTLLRVKADASASEIKKRYWKLSLLVHPDKCTHPQAQNAFTALNKAFKEVEDPAKRAIVDAKVAEIQRKAEFAEEMKALREAAEWRKLRGQSEPGDEELLGAAPEEEARDTWMTELPPERQAGPAMPMQSTYFSTKEGTGRGDTSAWTDNPQQKAKKEAQQYLEAYSQAVLGPSVADAQAAEKASATAQIIDSYNSKKRAQSLVEKHQEAMLKEKQNKKKKKKEETMKKEEWEGSHPWKPWDREKDLVIGKTVKLDRDSSATALASRFGASRPEERRFL</sequence>
<keyword evidence="3" id="KW-0346">Stress response</keyword>
<dbReference type="InterPro" id="IPR036869">
    <property type="entry name" value="J_dom_sf"/>
</dbReference>
<feature type="domain" description="J" evidence="2">
    <location>
        <begin position="430"/>
        <end position="494"/>
    </location>
</feature>
<dbReference type="PANTHER" id="PTHR47422:SF1">
    <property type="entry name" value="DNAJ HEAT SHOCK N-TERMINAL DOMAIN-CONTAINING PROTEIN"/>
    <property type="match status" value="1"/>
</dbReference>
<organism evidence="3 4">
    <name type="scientific">Klebsormidium nitens</name>
    <name type="common">Green alga</name>
    <name type="synonym">Ulothrix nitens</name>
    <dbReference type="NCBI Taxonomy" id="105231"/>
    <lineage>
        <taxon>Eukaryota</taxon>
        <taxon>Viridiplantae</taxon>
        <taxon>Streptophyta</taxon>
        <taxon>Klebsormidiophyceae</taxon>
        <taxon>Klebsormidiales</taxon>
        <taxon>Klebsormidiaceae</taxon>
        <taxon>Klebsormidium</taxon>
    </lineage>
</organism>
<dbReference type="PRINTS" id="PR00625">
    <property type="entry name" value="JDOMAIN"/>
</dbReference>